<evidence type="ECO:0000313" key="4">
    <source>
        <dbReference type="Proteomes" id="UP001188597"/>
    </source>
</evidence>
<dbReference type="GO" id="GO:0009834">
    <property type="term" value="P:plant-type secondary cell wall biogenesis"/>
    <property type="evidence" value="ECO:0007669"/>
    <property type="project" value="InterPro"/>
</dbReference>
<gene>
    <name evidence="3" type="ORF">RJ639_000498</name>
</gene>
<organism evidence="3 4">
    <name type="scientific">Escallonia herrerae</name>
    <dbReference type="NCBI Taxonomy" id="1293975"/>
    <lineage>
        <taxon>Eukaryota</taxon>
        <taxon>Viridiplantae</taxon>
        <taxon>Streptophyta</taxon>
        <taxon>Embryophyta</taxon>
        <taxon>Tracheophyta</taxon>
        <taxon>Spermatophyta</taxon>
        <taxon>Magnoliopsida</taxon>
        <taxon>eudicotyledons</taxon>
        <taxon>Gunneridae</taxon>
        <taxon>Pentapetalae</taxon>
        <taxon>asterids</taxon>
        <taxon>campanulids</taxon>
        <taxon>Escalloniales</taxon>
        <taxon>Escalloniaceae</taxon>
        <taxon>Escallonia</taxon>
    </lineage>
</organism>
<evidence type="ECO:0000313" key="3">
    <source>
        <dbReference type="EMBL" id="KAK3043799.1"/>
    </source>
</evidence>
<dbReference type="PANTHER" id="PTHR35697:SF1">
    <property type="entry name" value="PROTEIN TRACHEARY ELEMENT DIFFERENTIATION-RELATED 7"/>
    <property type="match status" value="1"/>
</dbReference>
<evidence type="ECO:0000256" key="2">
    <source>
        <dbReference type="SAM" id="Phobius"/>
    </source>
</evidence>
<dbReference type="InterPro" id="IPR044950">
    <property type="entry name" value="TED6/7"/>
</dbReference>
<accession>A0AA89BHA2</accession>
<proteinExistence type="predicted"/>
<feature type="transmembrane region" description="Helical" evidence="2">
    <location>
        <begin position="29"/>
        <end position="54"/>
    </location>
</feature>
<dbReference type="Proteomes" id="UP001188597">
    <property type="component" value="Unassembled WGS sequence"/>
</dbReference>
<evidence type="ECO:0000256" key="1">
    <source>
        <dbReference type="SAM" id="MobiDB-lite"/>
    </source>
</evidence>
<feature type="region of interest" description="Disordered" evidence="1">
    <location>
        <begin position="1"/>
        <end position="21"/>
    </location>
</feature>
<name>A0AA89BHA2_9ASTE</name>
<keyword evidence="2" id="KW-0472">Membrane</keyword>
<keyword evidence="2" id="KW-1133">Transmembrane helix</keyword>
<comment type="caution">
    <text evidence="3">The sequence shown here is derived from an EMBL/GenBank/DDBJ whole genome shotgun (WGS) entry which is preliminary data.</text>
</comment>
<dbReference type="AlphaFoldDB" id="A0AA89BHA2"/>
<reference evidence="3" key="1">
    <citation type="submission" date="2022-12" db="EMBL/GenBank/DDBJ databases">
        <title>Draft genome assemblies for two species of Escallonia (Escalloniales).</title>
        <authorList>
            <person name="Chanderbali A."/>
            <person name="Dervinis C."/>
            <person name="Anghel I."/>
            <person name="Soltis D."/>
            <person name="Soltis P."/>
            <person name="Zapata F."/>
        </authorList>
    </citation>
    <scope>NUCLEOTIDE SEQUENCE</scope>
    <source>
        <strain evidence="3">UCBG64.0493</strain>
        <tissue evidence="3">Leaf</tissue>
    </source>
</reference>
<protein>
    <submittedName>
        <fullName evidence="3">Uncharacterized protein</fullName>
    </submittedName>
</protein>
<dbReference type="EMBL" id="JAVXUP010000001">
    <property type="protein sequence ID" value="KAK3043799.1"/>
    <property type="molecule type" value="Genomic_DNA"/>
</dbReference>
<keyword evidence="4" id="KW-1185">Reference proteome</keyword>
<sequence>MASPTFNFAPPAVELPPPPPSSPDSDSTVIIAVFVSFGSLFFLAFFLVALCCFIKWRKKKNTQETDIIRRDEHLKVKEAFAPGPHGAQAVAISIEDDIHTDEVIRKNEEYEKGLHAKSADSIADALEAGGSSSSGHHQLEHKA</sequence>
<dbReference type="PANTHER" id="PTHR35697">
    <property type="entry name" value="OS08G0108300 PROTEIN"/>
    <property type="match status" value="1"/>
</dbReference>
<keyword evidence="2" id="KW-0812">Transmembrane</keyword>